<feature type="compositionally biased region" description="Pro residues" evidence="6">
    <location>
        <begin position="26"/>
        <end position="50"/>
    </location>
</feature>
<dbReference type="InterPro" id="IPR006629">
    <property type="entry name" value="LITAF"/>
</dbReference>
<dbReference type="EMBL" id="MPUH01001091">
    <property type="protein sequence ID" value="OMJ70398.1"/>
    <property type="molecule type" value="Genomic_DNA"/>
</dbReference>
<dbReference type="AlphaFoldDB" id="A0A1R2B0V8"/>
<keyword evidence="5 7" id="KW-0472">Membrane</keyword>
<evidence type="ECO:0000256" key="1">
    <source>
        <dbReference type="ARBA" id="ARBA00004170"/>
    </source>
</evidence>
<comment type="similarity">
    <text evidence="2">Belongs to the CDIP1/LITAF family.</text>
</comment>
<evidence type="ECO:0000313" key="10">
    <source>
        <dbReference type="Proteomes" id="UP000187209"/>
    </source>
</evidence>
<feature type="region of interest" description="Disordered" evidence="6">
    <location>
        <begin position="1"/>
        <end position="91"/>
    </location>
</feature>
<accession>A0A1R2B0V8</accession>
<keyword evidence="7" id="KW-0812">Transmembrane</keyword>
<feature type="compositionally biased region" description="Low complexity" evidence="6">
    <location>
        <begin position="51"/>
        <end position="91"/>
    </location>
</feature>
<keyword evidence="4" id="KW-0862">Zinc</keyword>
<evidence type="ECO:0000313" key="9">
    <source>
        <dbReference type="EMBL" id="OMJ70398.1"/>
    </source>
</evidence>
<dbReference type="PANTHER" id="PTHR23292:SF6">
    <property type="entry name" value="FI16602P1-RELATED"/>
    <property type="match status" value="1"/>
</dbReference>
<dbReference type="SMART" id="SM00714">
    <property type="entry name" value="LITAF"/>
    <property type="match status" value="1"/>
</dbReference>
<evidence type="ECO:0000259" key="8">
    <source>
        <dbReference type="PROSITE" id="PS51837"/>
    </source>
</evidence>
<dbReference type="PANTHER" id="PTHR23292">
    <property type="entry name" value="LIPOPOLYSACCHARIDE-INDUCED TUMOR NECROSIS FACTOR-ALPHA FACTOR"/>
    <property type="match status" value="1"/>
</dbReference>
<comment type="subcellular location">
    <subcellularLocation>
        <location evidence="1">Membrane</location>
        <topology evidence="1">Peripheral membrane protein</topology>
    </subcellularLocation>
</comment>
<dbReference type="Pfam" id="PF10601">
    <property type="entry name" value="zf-LITAF-like"/>
    <property type="match status" value="1"/>
</dbReference>
<protein>
    <recommendedName>
        <fullName evidence="8">LITAF domain-containing protein</fullName>
    </recommendedName>
</protein>
<comment type="caution">
    <text evidence="9">The sequence shown here is derived from an EMBL/GenBank/DDBJ whole genome shotgun (WGS) entry which is preliminary data.</text>
</comment>
<dbReference type="OrthoDB" id="4713066at2759"/>
<evidence type="ECO:0000256" key="7">
    <source>
        <dbReference type="SAM" id="Phobius"/>
    </source>
</evidence>
<evidence type="ECO:0000256" key="6">
    <source>
        <dbReference type="SAM" id="MobiDB-lite"/>
    </source>
</evidence>
<dbReference type="GO" id="GO:0008270">
    <property type="term" value="F:zinc ion binding"/>
    <property type="evidence" value="ECO:0007669"/>
    <property type="project" value="TreeGrafter"/>
</dbReference>
<keyword evidence="3" id="KW-0479">Metal-binding</keyword>
<feature type="domain" description="LITAF" evidence="8">
    <location>
        <begin position="110"/>
        <end position="193"/>
    </location>
</feature>
<dbReference type="GO" id="GO:0016020">
    <property type="term" value="C:membrane"/>
    <property type="evidence" value="ECO:0007669"/>
    <property type="project" value="UniProtKB-SubCell"/>
</dbReference>
<name>A0A1R2B0V8_9CILI</name>
<evidence type="ECO:0000256" key="4">
    <source>
        <dbReference type="ARBA" id="ARBA00022833"/>
    </source>
</evidence>
<dbReference type="Proteomes" id="UP000187209">
    <property type="component" value="Unassembled WGS sequence"/>
</dbReference>
<dbReference type="PROSITE" id="PS51837">
    <property type="entry name" value="LITAF"/>
    <property type="match status" value="1"/>
</dbReference>
<proteinExistence type="inferred from homology"/>
<evidence type="ECO:0000256" key="2">
    <source>
        <dbReference type="ARBA" id="ARBA00005975"/>
    </source>
</evidence>
<sequence length="193" mass="20858">MESSDRRPLVENNVPPPGYNPSNPQAYPPNYPPPQNYPPGNYPPQGPPQGYPGAYNPPGNPNPYQQGYPGPQGYPGAYNPPGNPNPYQQGYPGSGQPVYVVQPIQPGYGGAVVVGGPNLLILSDMATEVVCPHCRQTVLTNVQKRAGNTAWIICIILCCFCFPFCIYPLICDPCLDTYHICPACQQVISIKTP</sequence>
<evidence type="ECO:0000256" key="3">
    <source>
        <dbReference type="ARBA" id="ARBA00022723"/>
    </source>
</evidence>
<dbReference type="InterPro" id="IPR037519">
    <property type="entry name" value="LITAF_fam"/>
</dbReference>
<organism evidence="9 10">
    <name type="scientific">Stentor coeruleus</name>
    <dbReference type="NCBI Taxonomy" id="5963"/>
    <lineage>
        <taxon>Eukaryota</taxon>
        <taxon>Sar</taxon>
        <taxon>Alveolata</taxon>
        <taxon>Ciliophora</taxon>
        <taxon>Postciliodesmatophora</taxon>
        <taxon>Heterotrichea</taxon>
        <taxon>Heterotrichida</taxon>
        <taxon>Stentoridae</taxon>
        <taxon>Stentor</taxon>
    </lineage>
</organism>
<feature type="transmembrane region" description="Helical" evidence="7">
    <location>
        <begin position="150"/>
        <end position="170"/>
    </location>
</feature>
<reference evidence="9 10" key="1">
    <citation type="submission" date="2016-11" db="EMBL/GenBank/DDBJ databases">
        <title>The macronuclear genome of Stentor coeruleus: a giant cell with tiny introns.</title>
        <authorList>
            <person name="Slabodnick M."/>
            <person name="Ruby J.G."/>
            <person name="Reiff S.B."/>
            <person name="Swart E.C."/>
            <person name="Gosai S."/>
            <person name="Prabakaran S."/>
            <person name="Witkowska E."/>
            <person name="Larue G.E."/>
            <person name="Fisher S."/>
            <person name="Freeman R.M."/>
            <person name="Gunawardena J."/>
            <person name="Chu W."/>
            <person name="Stover N.A."/>
            <person name="Gregory B.D."/>
            <person name="Nowacki M."/>
            <person name="Derisi J."/>
            <person name="Roy S.W."/>
            <person name="Marshall W.F."/>
            <person name="Sood P."/>
        </authorList>
    </citation>
    <scope>NUCLEOTIDE SEQUENCE [LARGE SCALE GENOMIC DNA]</scope>
    <source>
        <strain evidence="9">WM001</strain>
    </source>
</reference>
<keyword evidence="10" id="KW-1185">Reference proteome</keyword>
<keyword evidence="7" id="KW-1133">Transmembrane helix</keyword>
<evidence type="ECO:0000256" key="5">
    <source>
        <dbReference type="ARBA" id="ARBA00023136"/>
    </source>
</evidence>
<gene>
    <name evidence="9" type="ORF">SteCoe_31622</name>
</gene>